<accession>A0A8J9VNJ2</accession>
<evidence type="ECO:0000313" key="3">
    <source>
        <dbReference type="Proteomes" id="UP000838878"/>
    </source>
</evidence>
<keyword evidence="3" id="KW-1185">Reference proteome</keyword>
<dbReference type="AlphaFoldDB" id="A0A8J9VNJ2"/>
<name>A0A8J9VNJ2_9NEOP</name>
<organism evidence="2 3">
    <name type="scientific">Brenthis ino</name>
    <name type="common">lesser marbled fritillary</name>
    <dbReference type="NCBI Taxonomy" id="405034"/>
    <lineage>
        <taxon>Eukaryota</taxon>
        <taxon>Metazoa</taxon>
        <taxon>Ecdysozoa</taxon>
        <taxon>Arthropoda</taxon>
        <taxon>Hexapoda</taxon>
        <taxon>Insecta</taxon>
        <taxon>Pterygota</taxon>
        <taxon>Neoptera</taxon>
        <taxon>Endopterygota</taxon>
        <taxon>Lepidoptera</taxon>
        <taxon>Glossata</taxon>
        <taxon>Ditrysia</taxon>
        <taxon>Papilionoidea</taxon>
        <taxon>Nymphalidae</taxon>
        <taxon>Heliconiinae</taxon>
        <taxon>Argynnini</taxon>
        <taxon>Brenthis</taxon>
    </lineage>
</organism>
<dbReference type="EMBL" id="OV170225">
    <property type="protein sequence ID" value="CAH0725813.1"/>
    <property type="molecule type" value="Genomic_DNA"/>
</dbReference>
<dbReference type="InterPro" id="IPR057724">
    <property type="entry name" value="TCTN1-3_N"/>
</dbReference>
<dbReference type="PANTHER" id="PTHR14611">
    <property type="entry name" value="TECTONIC FAMILY MEMBER"/>
    <property type="match status" value="1"/>
</dbReference>
<feature type="non-terminal residue" evidence="2">
    <location>
        <position position="364"/>
    </location>
</feature>
<dbReference type="InterPro" id="IPR040354">
    <property type="entry name" value="TCTN1-3"/>
</dbReference>
<evidence type="ECO:0000259" key="1">
    <source>
        <dbReference type="Pfam" id="PF25752"/>
    </source>
</evidence>
<dbReference type="GO" id="GO:0035869">
    <property type="term" value="C:ciliary transition zone"/>
    <property type="evidence" value="ECO:0007669"/>
    <property type="project" value="TreeGrafter"/>
</dbReference>
<dbReference type="Pfam" id="PF25752">
    <property type="entry name" value="DUF1619_N"/>
    <property type="match status" value="1"/>
</dbReference>
<gene>
    <name evidence="2" type="ORF">BINO364_LOCUS11358</name>
</gene>
<dbReference type="OrthoDB" id="184109at2759"/>
<proteinExistence type="predicted"/>
<dbReference type="GO" id="GO:0060271">
    <property type="term" value="P:cilium assembly"/>
    <property type="evidence" value="ECO:0007669"/>
    <property type="project" value="TreeGrafter"/>
</dbReference>
<dbReference type="Proteomes" id="UP000838878">
    <property type="component" value="Chromosome 5"/>
</dbReference>
<evidence type="ECO:0000313" key="2">
    <source>
        <dbReference type="EMBL" id="CAH0725813.1"/>
    </source>
</evidence>
<dbReference type="PANTHER" id="PTHR14611:SF2">
    <property type="entry name" value="TECTONIC"/>
    <property type="match status" value="1"/>
</dbReference>
<sequence>MDFINQRVQNKATFIDHNSSATRKADILEIKNEKPLALFYRTERKSLRQNSVEQKHSNSTLPLPFFATSTDYTSTIYDLFYDENSSTIDHTLTTETYFTSTEWDNVTEITFFDKKSTSSAKPSQMPKKINKTNKTCHCDLLYKHCDIHCCCDNDCSEKDHNVFRGCKETSVGCFGTEKNVQHLCSLPACNGGSTTDLFHNLFCIDKVNLPDKRKINKNKFHTIDINKFLKWHTNDKDQPLHEFTRTEYELGHPVWLLRNETLNIIKLHYTSLYSLDNSEQYKILSAKVESTARNVTFNTDSLSVILTVDTSFIDASAPAALEYGGAPHLDIHLPKNFFFPSQSTACKVTLAKFLYLSAIVFLNK</sequence>
<reference evidence="2" key="1">
    <citation type="submission" date="2021-12" db="EMBL/GenBank/DDBJ databases">
        <authorList>
            <person name="Martin H S."/>
        </authorList>
    </citation>
    <scope>NUCLEOTIDE SEQUENCE</scope>
</reference>
<feature type="domain" description="Tectonic-1-3 N-terminal" evidence="1">
    <location>
        <begin position="121"/>
        <end position="190"/>
    </location>
</feature>
<protein>
    <recommendedName>
        <fullName evidence="1">Tectonic-1-3 N-terminal domain-containing protein</fullName>
    </recommendedName>
</protein>